<dbReference type="InterPro" id="IPR037222">
    <property type="entry name" value="GatD_N_sf"/>
</dbReference>
<dbReference type="SUPFAM" id="SSF53774">
    <property type="entry name" value="Glutaminase/Asparaginase"/>
    <property type="match status" value="1"/>
</dbReference>
<keyword evidence="1 5" id="KW-0436">Ligase</keyword>
<dbReference type="Proteomes" id="UP000618343">
    <property type="component" value="Unassembled WGS sequence"/>
</dbReference>
<dbReference type="InterPro" id="IPR027474">
    <property type="entry name" value="L-asparaginase_N"/>
</dbReference>
<accession>A0A833E683</accession>
<dbReference type="PIRSF" id="PIRSF001220">
    <property type="entry name" value="L-ASNase_gatD"/>
    <property type="match status" value="1"/>
</dbReference>
<dbReference type="Gene3D" id="3.40.50.40">
    <property type="match status" value="1"/>
</dbReference>
<dbReference type="InterPro" id="IPR006033">
    <property type="entry name" value="AsnA_fam"/>
</dbReference>
<dbReference type="Pfam" id="PF17763">
    <property type="entry name" value="Asparaginase_C"/>
    <property type="match status" value="1"/>
</dbReference>
<evidence type="ECO:0000256" key="1">
    <source>
        <dbReference type="ARBA" id="ARBA00022598"/>
    </source>
</evidence>
<comment type="similarity">
    <text evidence="5 8">Belongs to the asparaginase 1 family. GatD subfamily.</text>
</comment>
<dbReference type="Pfam" id="PF18195">
    <property type="entry name" value="GatD_N"/>
    <property type="match status" value="1"/>
</dbReference>
<dbReference type="SUPFAM" id="SSF141300">
    <property type="entry name" value="GatD N-terminal domain-like"/>
    <property type="match status" value="1"/>
</dbReference>
<dbReference type="Gene3D" id="3.40.50.1170">
    <property type="entry name" value="L-asparaginase, N-terminal domain"/>
    <property type="match status" value="1"/>
</dbReference>
<feature type="domain" description="L-asparaginase N-terminal" evidence="9">
    <location>
        <begin position="78"/>
        <end position="272"/>
    </location>
</feature>
<sequence length="421" mass="46934">MENYQVGDLVYVKTKDTQYRGIVMPSLEEDMLVIKMENGYNVGISKERIVSIEKIDRGETPRYKKVGITPKRREDLKNISILSTGGTVASRVDYNTGAVHPAFTAEDLISTFPELLEIGNISARPLMNILSENVLPLHWKRIAEEIKKEVDRGAEGVVITHGTDTMHYTAAALSFMLDTNIPVVLVGAQRSSDRPSSDAPLNLISAVIAASEPIKGVYVVMHGESGDTFTYLHEGVKVRKCHTSRRDAFRSINTIPLAKIYPTSGRIEYLRDVDRLEGEDPKVEINTNLEEKVALIKIYPGIDGEIINYYIDRGYRGILLEGTGLGHAPEAIFPNIRYALDSGLLVAMASQCINGRVNMNVYSNGRKLLELGVIPCEDMHPEVALVKMMYLLGNYPLEEAKRLLTVNLKGEIKKSTRFDCY</sequence>
<evidence type="ECO:0000256" key="7">
    <source>
        <dbReference type="PROSITE-ProRule" id="PRU10100"/>
    </source>
</evidence>
<protein>
    <recommendedName>
        <fullName evidence="5 8">Glutamyl-tRNA(Gln) amidotransferase subunit D</fullName>
        <shortName evidence="5">Glu-ADT subunit D</shortName>
        <ecNumber evidence="5 8">6.3.5.-</ecNumber>
    </recommendedName>
</protein>
<organism evidence="13 14">
    <name type="scientific">Methanothermococcus okinawensis</name>
    <dbReference type="NCBI Taxonomy" id="155863"/>
    <lineage>
        <taxon>Archaea</taxon>
        <taxon>Methanobacteriati</taxon>
        <taxon>Methanobacteriota</taxon>
        <taxon>Methanomada group</taxon>
        <taxon>Methanococci</taxon>
        <taxon>Methanococcales</taxon>
        <taxon>Methanococcaceae</taxon>
        <taxon>Methanothermococcus</taxon>
    </lineage>
</organism>
<evidence type="ECO:0000256" key="2">
    <source>
        <dbReference type="ARBA" id="ARBA00022741"/>
    </source>
</evidence>
<dbReference type="GO" id="GO:0005524">
    <property type="term" value="F:ATP binding"/>
    <property type="evidence" value="ECO:0007669"/>
    <property type="project" value="UniProtKB-KW"/>
</dbReference>
<reference evidence="13" key="1">
    <citation type="journal article" date="2020" name="ISME J.">
        <title>Gammaproteobacteria mediating utilization of methyl-, sulfur- and petroleum organic compounds in deep ocean hydrothermal plumes.</title>
        <authorList>
            <person name="Zhou Z."/>
            <person name="Liu Y."/>
            <person name="Pan J."/>
            <person name="Cron B.R."/>
            <person name="Toner B.M."/>
            <person name="Anantharaman K."/>
            <person name="Breier J.A."/>
            <person name="Dick G.J."/>
            <person name="Li M."/>
        </authorList>
    </citation>
    <scope>NUCLEOTIDE SEQUENCE</scope>
    <source>
        <strain evidence="12">SZUA-1453</strain>
        <strain evidence="13">SZUA-1471</strain>
    </source>
</reference>
<comment type="subunit">
    <text evidence="5 8">Heterodimer of GatD and GatE.</text>
</comment>
<evidence type="ECO:0000313" key="14">
    <source>
        <dbReference type="Proteomes" id="UP000618343"/>
    </source>
</evidence>
<feature type="active site" evidence="5">
    <location>
        <position position="164"/>
    </location>
</feature>
<dbReference type="CDD" id="cd08962">
    <property type="entry name" value="GatD"/>
    <property type="match status" value="1"/>
</dbReference>
<dbReference type="InterPro" id="IPR037152">
    <property type="entry name" value="L-asparaginase_N_sf"/>
</dbReference>
<gene>
    <name evidence="5 13" type="primary">gatD</name>
    <name evidence="12" type="ORF">EYH15_03555</name>
    <name evidence="13" type="ORF">EYH21_02710</name>
</gene>
<evidence type="ECO:0000259" key="9">
    <source>
        <dbReference type="Pfam" id="PF00710"/>
    </source>
</evidence>
<dbReference type="InterPro" id="IPR040919">
    <property type="entry name" value="Asparaginase_C"/>
</dbReference>
<feature type="domain" description="GatD N-terminal" evidence="11">
    <location>
        <begin position="5"/>
        <end position="55"/>
    </location>
</feature>
<evidence type="ECO:0000259" key="10">
    <source>
        <dbReference type="Pfam" id="PF17763"/>
    </source>
</evidence>
<dbReference type="NCBIfam" id="TIGR02153">
    <property type="entry name" value="gatD_arch"/>
    <property type="match status" value="1"/>
</dbReference>
<evidence type="ECO:0000313" key="12">
    <source>
        <dbReference type="EMBL" id="HIP84544.1"/>
    </source>
</evidence>
<dbReference type="SMART" id="SM00870">
    <property type="entry name" value="Asparaginase"/>
    <property type="match status" value="1"/>
</dbReference>
<dbReference type="Proteomes" id="UP000643554">
    <property type="component" value="Unassembled WGS sequence"/>
</dbReference>
<dbReference type="InterPro" id="IPR006034">
    <property type="entry name" value="Asparaginase/glutaminase-like"/>
</dbReference>
<evidence type="ECO:0000256" key="8">
    <source>
        <dbReference type="RuleBase" id="RU004457"/>
    </source>
</evidence>
<dbReference type="PIRSF" id="PIRSF500175">
    <property type="entry name" value="Glu_ADT_D"/>
    <property type="match status" value="1"/>
</dbReference>
<dbReference type="Pfam" id="PF00710">
    <property type="entry name" value="Asparaginase"/>
    <property type="match status" value="1"/>
</dbReference>
<dbReference type="AlphaFoldDB" id="A0A833E683"/>
<dbReference type="Gene3D" id="2.30.30.520">
    <property type="match status" value="1"/>
</dbReference>
<proteinExistence type="inferred from homology"/>
<name>A0A833E683_9EURY</name>
<dbReference type="InterPro" id="IPR036152">
    <property type="entry name" value="Asp/glu_Ase-like_sf"/>
</dbReference>
<comment type="catalytic activity">
    <reaction evidence="5 8">
        <text>L-glutamyl-tRNA(Gln) + L-glutamine + ATP + H2O = L-glutaminyl-tRNA(Gln) + L-glutamate + ADP + phosphate + H(+)</text>
        <dbReference type="Rhea" id="RHEA:17521"/>
        <dbReference type="Rhea" id="RHEA-COMP:9681"/>
        <dbReference type="Rhea" id="RHEA-COMP:9684"/>
        <dbReference type="ChEBI" id="CHEBI:15377"/>
        <dbReference type="ChEBI" id="CHEBI:15378"/>
        <dbReference type="ChEBI" id="CHEBI:29985"/>
        <dbReference type="ChEBI" id="CHEBI:30616"/>
        <dbReference type="ChEBI" id="CHEBI:43474"/>
        <dbReference type="ChEBI" id="CHEBI:58359"/>
        <dbReference type="ChEBI" id="CHEBI:78520"/>
        <dbReference type="ChEBI" id="CHEBI:78521"/>
        <dbReference type="ChEBI" id="CHEBI:456216"/>
    </reaction>
</comment>
<dbReference type="InterPro" id="IPR011878">
    <property type="entry name" value="GatD"/>
</dbReference>
<dbReference type="PANTHER" id="PTHR11707">
    <property type="entry name" value="L-ASPARAGINASE"/>
    <property type="match status" value="1"/>
</dbReference>
<dbReference type="HAMAP" id="MF_00586">
    <property type="entry name" value="GatD"/>
    <property type="match status" value="1"/>
</dbReference>
<dbReference type="InterPro" id="IPR027475">
    <property type="entry name" value="Asparaginase/glutaminase_AS2"/>
</dbReference>
<feature type="active site" evidence="5 6">
    <location>
        <position position="87"/>
    </location>
</feature>
<comment type="caution">
    <text evidence="13">The sequence shown here is derived from an EMBL/GenBank/DDBJ whole genome shotgun (WGS) entry which is preliminary data.</text>
</comment>
<keyword evidence="13" id="KW-0808">Transferase</keyword>
<dbReference type="FunFam" id="3.40.50.1170:FF:000001">
    <property type="entry name" value="L-asparaginase 2"/>
    <property type="match status" value="1"/>
</dbReference>
<evidence type="ECO:0000256" key="4">
    <source>
        <dbReference type="ARBA" id="ARBA00022917"/>
    </source>
</evidence>
<dbReference type="EMBL" id="DQUO01000029">
    <property type="protein sequence ID" value="HIP91195.1"/>
    <property type="molecule type" value="Genomic_DNA"/>
</dbReference>
<dbReference type="InterPro" id="IPR027473">
    <property type="entry name" value="L-asparaginase_C"/>
</dbReference>
<keyword evidence="4 5" id="KW-0648">Protein biosynthesis</keyword>
<feature type="domain" description="Asparaginase/glutaminase C-terminal" evidence="10">
    <location>
        <begin position="292"/>
        <end position="395"/>
    </location>
</feature>
<dbReference type="GO" id="GO:0016740">
    <property type="term" value="F:transferase activity"/>
    <property type="evidence" value="ECO:0007669"/>
    <property type="project" value="UniProtKB-KW"/>
</dbReference>
<dbReference type="InterPro" id="IPR020827">
    <property type="entry name" value="Asparaginase/glutaminase_AS1"/>
</dbReference>
<keyword evidence="3 5" id="KW-0067">ATP-binding</keyword>
<feature type="active site" evidence="5">
    <location>
        <position position="240"/>
    </location>
</feature>
<keyword evidence="2 5" id="KW-0547">Nucleotide-binding</keyword>
<dbReference type="EMBL" id="DQUI01000063">
    <property type="protein sequence ID" value="HIP84544.1"/>
    <property type="molecule type" value="Genomic_DNA"/>
</dbReference>
<dbReference type="PROSITE" id="PS00917">
    <property type="entry name" value="ASN_GLN_ASE_2"/>
    <property type="match status" value="1"/>
</dbReference>
<dbReference type="NCBIfam" id="NF003217">
    <property type="entry name" value="PRK04183.1"/>
    <property type="match status" value="1"/>
</dbReference>
<dbReference type="GO" id="GO:0004067">
    <property type="term" value="F:asparaginase activity"/>
    <property type="evidence" value="ECO:0007669"/>
    <property type="project" value="UniProtKB-UniRule"/>
</dbReference>
<dbReference type="GO" id="GO:0050567">
    <property type="term" value="F:glutaminyl-tRNA synthase (glutamine-hydrolyzing) activity"/>
    <property type="evidence" value="ECO:0007669"/>
    <property type="project" value="UniProtKB-UniRule"/>
</dbReference>
<comment type="function">
    <text evidence="5 8">Allows the formation of correctly charged Gln-tRNA(Gln) through the transamidation of misacylated Glu-tRNA(Gln) in organisms which lack glutaminyl-tRNA synthetase. The reaction takes place in the presence of glutamine and ATP through an activated gamma-phospho-Glu-tRNA(Gln). The GatDE system is specific for glutamate and does not act on aspartate.</text>
</comment>
<evidence type="ECO:0000256" key="6">
    <source>
        <dbReference type="PROSITE-ProRule" id="PRU10099"/>
    </source>
</evidence>
<dbReference type="InterPro" id="IPR040918">
    <property type="entry name" value="GatD_N"/>
</dbReference>
<dbReference type="GO" id="GO:0006520">
    <property type="term" value="P:amino acid metabolic process"/>
    <property type="evidence" value="ECO:0007669"/>
    <property type="project" value="InterPro"/>
</dbReference>
<evidence type="ECO:0000259" key="11">
    <source>
        <dbReference type="Pfam" id="PF18195"/>
    </source>
</evidence>
<dbReference type="GO" id="GO:0006412">
    <property type="term" value="P:translation"/>
    <property type="evidence" value="ECO:0007669"/>
    <property type="project" value="UniProtKB-UniRule"/>
</dbReference>
<dbReference type="PROSITE" id="PS51732">
    <property type="entry name" value="ASN_GLN_ASE_3"/>
    <property type="match status" value="1"/>
</dbReference>
<dbReference type="PROSITE" id="PS00144">
    <property type="entry name" value="ASN_GLN_ASE_1"/>
    <property type="match status" value="1"/>
</dbReference>
<evidence type="ECO:0000313" key="13">
    <source>
        <dbReference type="EMBL" id="HIP91195.1"/>
    </source>
</evidence>
<dbReference type="PANTHER" id="PTHR11707:SF28">
    <property type="entry name" value="60 KDA LYSOPHOSPHOLIPASE"/>
    <property type="match status" value="1"/>
</dbReference>
<evidence type="ECO:0000256" key="3">
    <source>
        <dbReference type="ARBA" id="ARBA00022840"/>
    </source>
</evidence>
<dbReference type="GO" id="GO:0006450">
    <property type="term" value="P:regulation of translational fidelity"/>
    <property type="evidence" value="ECO:0007669"/>
    <property type="project" value="InterPro"/>
</dbReference>
<feature type="active site" evidence="5 7">
    <location>
        <position position="163"/>
    </location>
</feature>
<dbReference type="PRINTS" id="PR00139">
    <property type="entry name" value="ASNGLNASE"/>
</dbReference>
<dbReference type="NCBIfam" id="TIGR00519">
    <property type="entry name" value="asnASE_I"/>
    <property type="match status" value="1"/>
</dbReference>
<dbReference type="EC" id="6.3.5.-" evidence="5 8"/>
<evidence type="ECO:0000256" key="5">
    <source>
        <dbReference type="HAMAP-Rule" id="MF_00586"/>
    </source>
</evidence>